<dbReference type="PANTHER" id="PTHR11986:SF79">
    <property type="entry name" value="ACETYLORNITHINE AMINOTRANSFERASE, MITOCHONDRIAL"/>
    <property type="match status" value="1"/>
</dbReference>
<dbReference type="EC" id="2.6.1.22" evidence="6"/>
<protein>
    <submittedName>
        <fullName evidence="6">4-aminobutyrate aminotransferase / (S)-3-amino-2-methylpropionate transaminase</fullName>
        <ecNumber evidence="6">2.6.1.19</ecNumber>
        <ecNumber evidence="6">2.6.1.22</ecNumber>
        <ecNumber evidence="6">2.6.1.48</ecNumber>
    </submittedName>
</protein>
<keyword evidence="7" id="KW-1185">Reference proteome</keyword>
<dbReference type="Pfam" id="PF00202">
    <property type="entry name" value="Aminotran_3"/>
    <property type="match status" value="1"/>
</dbReference>
<dbReference type="GO" id="GO:0042802">
    <property type="term" value="F:identical protein binding"/>
    <property type="evidence" value="ECO:0007669"/>
    <property type="project" value="TreeGrafter"/>
</dbReference>
<dbReference type="Proteomes" id="UP000334923">
    <property type="component" value="Unassembled WGS sequence"/>
</dbReference>
<evidence type="ECO:0000256" key="1">
    <source>
        <dbReference type="ARBA" id="ARBA00001933"/>
    </source>
</evidence>
<dbReference type="InterPro" id="IPR050103">
    <property type="entry name" value="Class-III_PLP-dep_AT"/>
</dbReference>
<name>A0A5E6M7G6_9BACT</name>
<dbReference type="Gene3D" id="3.90.1150.10">
    <property type="entry name" value="Aspartate Aminotransferase, domain 1"/>
    <property type="match status" value="1"/>
</dbReference>
<dbReference type="GO" id="GO:0030170">
    <property type="term" value="F:pyridoxal phosphate binding"/>
    <property type="evidence" value="ECO:0007669"/>
    <property type="project" value="InterPro"/>
</dbReference>
<evidence type="ECO:0000256" key="4">
    <source>
        <dbReference type="ARBA" id="ARBA00022898"/>
    </source>
</evidence>
<dbReference type="PIRSF" id="PIRSF000521">
    <property type="entry name" value="Transaminase_4ab_Lys_Orn"/>
    <property type="match status" value="1"/>
</dbReference>
<evidence type="ECO:0000256" key="3">
    <source>
        <dbReference type="ARBA" id="ARBA00022679"/>
    </source>
</evidence>
<gene>
    <name evidence="6" type="primary">gabT</name>
    <name evidence="6" type="ORF">MAMT_00030</name>
</gene>
<dbReference type="GO" id="GO:0047298">
    <property type="term" value="F:(S)-3-amino-2-methylpropionate transaminase activity"/>
    <property type="evidence" value="ECO:0007669"/>
    <property type="project" value="UniProtKB-EC"/>
</dbReference>
<dbReference type="InterPro" id="IPR049704">
    <property type="entry name" value="Aminotrans_3_PPA_site"/>
</dbReference>
<dbReference type="InterPro" id="IPR015421">
    <property type="entry name" value="PyrdxlP-dep_Trfase_major"/>
</dbReference>
<dbReference type="InterPro" id="IPR015422">
    <property type="entry name" value="PyrdxlP-dep_Trfase_small"/>
</dbReference>
<accession>A0A5E6M7G6</accession>
<dbReference type="SUPFAM" id="SSF53383">
    <property type="entry name" value="PLP-dependent transferases"/>
    <property type="match status" value="1"/>
</dbReference>
<comment type="cofactor">
    <cofactor evidence="1">
        <name>pyridoxal 5'-phosphate</name>
        <dbReference type="ChEBI" id="CHEBI:597326"/>
    </cofactor>
</comment>
<dbReference type="CDD" id="cd00610">
    <property type="entry name" value="OAT_like"/>
    <property type="match status" value="1"/>
</dbReference>
<keyword evidence="2 6" id="KW-0032">Aminotransferase</keyword>
<evidence type="ECO:0000256" key="2">
    <source>
        <dbReference type="ARBA" id="ARBA00022576"/>
    </source>
</evidence>
<dbReference type="InterPro" id="IPR015424">
    <property type="entry name" value="PyrdxlP-dep_Trfase"/>
</dbReference>
<evidence type="ECO:0000313" key="6">
    <source>
        <dbReference type="EMBL" id="VVM04335.1"/>
    </source>
</evidence>
<comment type="similarity">
    <text evidence="5">Belongs to the class-III pyridoxal-phosphate-dependent aminotransferase family.</text>
</comment>
<dbReference type="Gene3D" id="3.40.640.10">
    <property type="entry name" value="Type I PLP-dependent aspartate aminotransferase-like (Major domain)"/>
    <property type="match status" value="1"/>
</dbReference>
<dbReference type="GO" id="GO:0034386">
    <property type="term" value="F:4-aminobutyrate:2-oxoglutarate transaminase activity"/>
    <property type="evidence" value="ECO:0007669"/>
    <property type="project" value="UniProtKB-EC"/>
</dbReference>
<dbReference type="AlphaFoldDB" id="A0A5E6M7G6"/>
<evidence type="ECO:0000256" key="5">
    <source>
        <dbReference type="RuleBase" id="RU003560"/>
    </source>
</evidence>
<organism evidence="6 7">
    <name type="scientific">Methylacidimicrobium tartarophylax</name>
    <dbReference type="NCBI Taxonomy" id="1041768"/>
    <lineage>
        <taxon>Bacteria</taxon>
        <taxon>Pseudomonadati</taxon>
        <taxon>Verrucomicrobiota</taxon>
        <taxon>Methylacidimicrobium</taxon>
    </lineage>
</organism>
<dbReference type="InterPro" id="IPR005814">
    <property type="entry name" value="Aminotrans_3"/>
</dbReference>
<proteinExistence type="inferred from homology"/>
<evidence type="ECO:0000313" key="7">
    <source>
        <dbReference type="Proteomes" id="UP000334923"/>
    </source>
</evidence>
<keyword evidence="4 5" id="KW-0663">Pyridoxal phosphate</keyword>
<dbReference type="EMBL" id="CABFVA020000001">
    <property type="protein sequence ID" value="VVM04335.1"/>
    <property type="molecule type" value="Genomic_DNA"/>
</dbReference>
<dbReference type="EC" id="2.6.1.48" evidence="6"/>
<dbReference type="PROSITE" id="PS00600">
    <property type="entry name" value="AA_TRANSFER_CLASS_3"/>
    <property type="match status" value="1"/>
</dbReference>
<dbReference type="GO" id="GO:0047589">
    <property type="term" value="F:5-aminovalerate transaminase activity"/>
    <property type="evidence" value="ECO:0007669"/>
    <property type="project" value="UniProtKB-EC"/>
</dbReference>
<dbReference type="OrthoDB" id="9807885at2"/>
<sequence>MIPAQKTQIPGPRSSMLCAGLRRWESRNVTFLSAEFPVFWEQAEGVNVWDVDGNRYLDLTAGFGVAALGYSHPAIAAAGGAQLRQLPLGMGDVHPSAGKVELLEFLSRLTFEAWGRGEAKSILGCTGSDAVEAAMKTAFLATGRPKLIAFRGSYHGLAYGAMEATEMGDFQKPFLEQLAKRAVFLPFPNCWHCPWGKGERSPSECDAGCRSALAADLKRVFASHSVGAVLVEPMLGRGGMVLPPDWFLPLLRQVADEEGALLILDEIFTGFFRTGPRFACERWGVVPDLLCVGKPLGGGFPISACIGPAGVMDAWPESDGEALHTSTFLGSPLGCRLACAFLEEIESCRKGLAVEEKGKRLLAGLSESRFPASPLKNVRGSGLFVGVEVTDRHGRPDAALAGRLVSALLKAGLILLAGGPDRHVLSFTPPLVVTQDELNWSIATLHSLLERIGR</sequence>
<keyword evidence="3 6" id="KW-0808">Transferase</keyword>
<dbReference type="EC" id="2.6.1.19" evidence="6"/>
<reference evidence="6 7" key="1">
    <citation type="submission" date="2019-09" db="EMBL/GenBank/DDBJ databases">
        <authorList>
            <person name="Cremers G."/>
        </authorList>
    </citation>
    <scope>NUCLEOTIDE SEQUENCE [LARGE SCALE GENOMIC DNA]</scope>
    <source>
        <strain evidence="6">4A</strain>
    </source>
</reference>
<dbReference type="PANTHER" id="PTHR11986">
    <property type="entry name" value="AMINOTRANSFERASE CLASS III"/>
    <property type="match status" value="1"/>
</dbReference>